<feature type="domain" description="Helix-turn-helix" evidence="1">
    <location>
        <begin position="90"/>
        <end position="133"/>
    </location>
</feature>
<proteinExistence type="predicted"/>
<dbReference type="Proteomes" id="UP000073816">
    <property type="component" value="Chromosome"/>
</dbReference>
<gene>
    <name evidence="2" type="ORF">AO498_11635</name>
</gene>
<reference evidence="3" key="1">
    <citation type="submission" date="2015-09" db="EMBL/GenBank/DDBJ databases">
        <title>Complete sequence of Algoriphagus sp. M8-2.</title>
        <authorList>
            <person name="Shintani M."/>
        </authorList>
    </citation>
    <scope>NUCLEOTIDE SEQUENCE [LARGE SCALE GENOMIC DNA]</scope>
    <source>
        <strain evidence="3">M8-2</strain>
    </source>
</reference>
<dbReference type="AlphaFoldDB" id="A0A142EPN5"/>
<organism evidence="2 3">
    <name type="scientific">Algoriphagus sanaruensis</name>
    <dbReference type="NCBI Taxonomy" id="1727163"/>
    <lineage>
        <taxon>Bacteria</taxon>
        <taxon>Pseudomonadati</taxon>
        <taxon>Bacteroidota</taxon>
        <taxon>Cytophagia</taxon>
        <taxon>Cytophagales</taxon>
        <taxon>Cyclobacteriaceae</taxon>
        <taxon>Algoriphagus</taxon>
    </lineage>
</organism>
<name>A0A142EPN5_9BACT</name>
<sequence>MTKLQYILGVNRSKFNSESQIYHCSKVEKNSHQTFLEQGSFTQNKREMFMKEIMLISLTPEELEGIIRKAVLDAIKSNVLPSTLPAPERFLTRKETADKLKISLVTLHSWTKSGLIPSYVIGGRVLFKESEIENSLYRVRNIRY</sequence>
<dbReference type="SUPFAM" id="SSF46955">
    <property type="entry name" value="Putative DNA-binding domain"/>
    <property type="match status" value="1"/>
</dbReference>
<evidence type="ECO:0000259" key="1">
    <source>
        <dbReference type="Pfam" id="PF12728"/>
    </source>
</evidence>
<protein>
    <recommendedName>
        <fullName evidence="1">Helix-turn-helix domain-containing protein</fullName>
    </recommendedName>
</protein>
<dbReference type="STRING" id="1727163.AO498_11635"/>
<evidence type="ECO:0000313" key="2">
    <source>
        <dbReference type="EMBL" id="AMQ57090.1"/>
    </source>
</evidence>
<dbReference type="InterPro" id="IPR041657">
    <property type="entry name" value="HTH_17"/>
</dbReference>
<reference evidence="2 3" key="2">
    <citation type="journal article" date="2016" name="Genome Announc.">
        <title>Complete Genome Sequence of Algoriphagus sp. Strain M8-2, Isolated from a Brackish Lake.</title>
        <authorList>
            <person name="Muraguchi Y."/>
            <person name="Kushimoto K."/>
            <person name="Ohtsubo Y."/>
            <person name="Suzuki T."/>
            <person name="Dohra H."/>
            <person name="Kimbara K."/>
            <person name="Shintani M."/>
        </authorList>
    </citation>
    <scope>NUCLEOTIDE SEQUENCE [LARGE SCALE GENOMIC DNA]</scope>
    <source>
        <strain evidence="2 3">M8-2</strain>
    </source>
</reference>
<keyword evidence="3" id="KW-1185">Reference proteome</keyword>
<dbReference type="Pfam" id="PF12728">
    <property type="entry name" value="HTH_17"/>
    <property type="match status" value="1"/>
</dbReference>
<dbReference type="InterPro" id="IPR009061">
    <property type="entry name" value="DNA-bd_dom_put_sf"/>
</dbReference>
<dbReference type="EMBL" id="CP012836">
    <property type="protein sequence ID" value="AMQ57090.1"/>
    <property type="molecule type" value="Genomic_DNA"/>
</dbReference>
<accession>A0A142EPN5</accession>
<dbReference type="RefSeq" id="WP_067547712.1">
    <property type="nucleotide sequence ID" value="NZ_CP012836.1"/>
</dbReference>
<evidence type="ECO:0000313" key="3">
    <source>
        <dbReference type="Proteomes" id="UP000073816"/>
    </source>
</evidence>
<dbReference type="PATRIC" id="fig|1727163.4.peg.2434"/>
<dbReference type="KEGG" id="alm:AO498_11635"/>
<dbReference type="OrthoDB" id="1097811at2"/>